<gene>
    <name evidence="2" type="ORF">E8E13_006945</name>
</gene>
<organism evidence="2 3">
    <name type="scientific">Curvularia kusanoi</name>
    <name type="common">Cochliobolus kusanoi</name>
    <dbReference type="NCBI Taxonomy" id="90978"/>
    <lineage>
        <taxon>Eukaryota</taxon>
        <taxon>Fungi</taxon>
        <taxon>Dikarya</taxon>
        <taxon>Ascomycota</taxon>
        <taxon>Pezizomycotina</taxon>
        <taxon>Dothideomycetes</taxon>
        <taxon>Pleosporomycetidae</taxon>
        <taxon>Pleosporales</taxon>
        <taxon>Pleosporineae</taxon>
        <taxon>Pleosporaceae</taxon>
        <taxon>Curvularia</taxon>
    </lineage>
</organism>
<evidence type="ECO:0000256" key="1">
    <source>
        <dbReference type="SAM" id="MobiDB-lite"/>
    </source>
</evidence>
<accession>A0A9P4W969</accession>
<dbReference type="EMBL" id="SWKU01000018">
    <property type="protein sequence ID" value="KAF2998956.1"/>
    <property type="molecule type" value="Genomic_DNA"/>
</dbReference>
<feature type="compositionally biased region" description="Pro residues" evidence="1">
    <location>
        <begin position="1"/>
        <end position="13"/>
    </location>
</feature>
<comment type="caution">
    <text evidence="2">The sequence shown here is derived from an EMBL/GenBank/DDBJ whole genome shotgun (WGS) entry which is preliminary data.</text>
</comment>
<reference evidence="2" key="1">
    <citation type="submission" date="2019-04" db="EMBL/GenBank/DDBJ databases">
        <title>Sequencing of skin fungus with MAO and IRED activity.</title>
        <authorList>
            <person name="Marsaioli A.J."/>
            <person name="Bonatto J.M.C."/>
            <person name="Reis Junior O."/>
        </authorList>
    </citation>
    <scope>NUCLEOTIDE SEQUENCE</scope>
    <source>
        <strain evidence="2">30M1</strain>
    </source>
</reference>
<dbReference type="Proteomes" id="UP000801428">
    <property type="component" value="Unassembled WGS sequence"/>
</dbReference>
<keyword evidence="3" id="KW-1185">Reference proteome</keyword>
<evidence type="ECO:0000313" key="2">
    <source>
        <dbReference type="EMBL" id="KAF2998956.1"/>
    </source>
</evidence>
<dbReference type="AlphaFoldDB" id="A0A9P4W969"/>
<evidence type="ECO:0000313" key="3">
    <source>
        <dbReference type="Proteomes" id="UP000801428"/>
    </source>
</evidence>
<proteinExistence type="predicted"/>
<protein>
    <submittedName>
        <fullName evidence="2">Uncharacterized protein</fullName>
    </submittedName>
</protein>
<feature type="region of interest" description="Disordered" evidence="1">
    <location>
        <begin position="1"/>
        <end position="100"/>
    </location>
</feature>
<name>A0A9P4W969_CURKU</name>
<sequence length="100" mass="11006">MYGPEFPTPPPGYMPQDIHHRTTSPMSPDADASANYYSPRYRMPSTPRASPGGPKGHARRASTAVPQQHYSHASARGPMHPMAGAYPTPRATPEYMKHFT</sequence>